<protein>
    <submittedName>
        <fullName evidence="1">Uncharacterized protein</fullName>
    </submittedName>
</protein>
<organism evidence="1 2">
    <name type="scientific">Takifugu bimaculatus</name>
    <dbReference type="NCBI Taxonomy" id="433685"/>
    <lineage>
        <taxon>Eukaryota</taxon>
        <taxon>Metazoa</taxon>
        <taxon>Chordata</taxon>
        <taxon>Craniata</taxon>
        <taxon>Vertebrata</taxon>
        <taxon>Euteleostomi</taxon>
        <taxon>Actinopterygii</taxon>
        <taxon>Neopterygii</taxon>
        <taxon>Teleostei</taxon>
        <taxon>Neoteleostei</taxon>
        <taxon>Acanthomorphata</taxon>
        <taxon>Eupercaria</taxon>
        <taxon>Tetraodontiformes</taxon>
        <taxon>Tetradontoidea</taxon>
        <taxon>Tetraodontidae</taxon>
        <taxon>Takifugu</taxon>
    </lineage>
</organism>
<keyword evidence="2" id="KW-1185">Reference proteome</keyword>
<reference evidence="1 2" key="1">
    <citation type="submission" date="2019-04" db="EMBL/GenBank/DDBJ databases">
        <title>The sequence and de novo assembly of Takifugu bimaculatus genome using PacBio and Hi-C technologies.</title>
        <authorList>
            <person name="Xu P."/>
            <person name="Liu B."/>
            <person name="Zhou Z."/>
        </authorList>
    </citation>
    <scope>NUCLEOTIDE SEQUENCE [LARGE SCALE GENOMIC DNA]</scope>
    <source>
        <strain evidence="1">TB-2018</strain>
        <tissue evidence="1">Muscle</tissue>
    </source>
</reference>
<comment type="caution">
    <text evidence="1">The sequence shown here is derived from an EMBL/GenBank/DDBJ whole genome shotgun (WGS) entry which is preliminary data.</text>
</comment>
<dbReference type="EMBL" id="SWLE01000016">
    <property type="protein sequence ID" value="TNM90442.1"/>
    <property type="molecule type" value="Genomic_DNA"/>
</dbReference>
<sequence length="143" mass="15946">MRYSITTCICTCFYTDLVNFSNYFKLIFFPKSIQETKGSADFQLHSFLSDETLPAVTEDKTKRTRGFFSDMAAAAALSSRSSAPTLIPAVAAAHCLEVLWYDEVGVVSNRDTSTYTQAGTTQHIHSTRQVYARERSCTESTRG</sequence>
<evidence type="ECO:0000313" key="1">
    <source>
        <dbReference type="EMBL" id="TNM90442.1"/>
    </source>
</evidence>
<dbReference type="Proteomes" id="UP000516260">
    <property type="component" value="Chromosome 3"/>
</dbReference>
<accession>A0A4Z2BEP9</accession>
<proteinExistence type="predicted"/>
<evidence type="ECO:0000313" key="2">
    <source>
        <dbReference type="Proteomes" id="UP000516260"/>
    </source>
</evidence>
<gene>
    <name evidence="1" type="ORF">fugu_002731</name>
</gene>
<name>A0A4Z2BEP9_9TELE</name>
<dbReference type="AlphaFoldDB" id="A0A4Z2BEP9"/>